<evidence type="ECO:0000259" key="3">
    <source>
        <dbReference type="Pfam" id="PF02275"/>
    </source>
</evidence>
<organism evidence="4 5">
    <name type="scientific">Vibrio rotiferianus</name>
    <dbReference type="NCBI Taxonomy" id="190895"/>
    <lineage>
        <taxon>Bacteria</taxon>
        <taxon>Pseudomonadati</taxon>
        <taxon>Pseudomonadota</taxon>
        <taxon>Gammaproteobacteria</taxon>
        <taxon>Vibrionales</taxon>
        <taxon>Vibrionaceae</taxon>
        <taxon>Vibrio</taxon>
    </lineage>
</organism>
<dbReference type="SUPFAM" id="SSF56235">
    <property type="entry name" value="N-terminal nucleophile aminohydrolases (Ntn hydrolases)"/>
    <property type="match status" value="1"/>
</dbReference>
<comment type="similarity">
    <text evidence="1">Belongs to the peptidase C59 family.</text>
</comment>
<evidence type="ECO:0000256" key="1">
    <source>
        <dbReference type="ARBA" id="ARBA00006625"/>
    </source>
</evidence>
<dbReference type="InterPro" id="IPR029132">
    <property type="entry name" value="CBAH/NAAA_C"/>
</dbReference>
<dbReference type="Gene3D" id="3.60.60.10">
    <property type="entry name" value="Penicillin V Acylase, Chain A"/>
    <property type="match status" value="1"/>
</dbReference>
<evidence type="ECO:0000313" key="4">
    <source>
        <dbReference type="EMBL" id="OHY89232.1"/>
    </source>
</evidence>
<evidence type="ECO:0000313" key="5">
    <source>
        <dbReference type="Proteomes" id="UP000180133"/>
    </source>
</evidence>
<dbReference type="GO" id="GO:0016787">
    <property type="term" value="F:hydrolase activity"/>
    <property type="evidence" value="ECO:0007669"/>
    <property type="project" value="UniProtKB-KW"/>
</dbReference>
<dbReference type="EMBL" id="MKFT01000056">
    <property type="protein sequence ID" value="OHY89232.1"/>
    <property type="molecule type" value="Genomic_DNA"/>
</dbReference>
<sequence>MCTRIFNNLNPSFPMTGRNFDWHNPLTTYLYRLPAGDSIRLGINDRHPEAQKAHHWTAQYSSVCTYLGSDNIGLASIDGVNEKGLAVNGLEDLLAYFENATEIIKSKDSVSKLILEMLEQDEKEHTTTQIIPDGVAIISSLRWVQFTLDNFESVREAADYFRNNPDNLYIVSEYVPDGKNETPTKLHLTLSDTSGNSAIIELRGGRFSVNESENYNVATVTPRFEIQQLLLKPWLEKWNHPKNLVGLTLFDVPGGTATHQRFARASYYYKFSQPAAEQTEVLSQTRALMATCATPLGCHFEQKPESPPSATTLWCSIIDHNNLCYHTVNSSTMAHNWVELKRDLREPQRTLVINAQSTNTEYVGANVFGDLSEHMETCPSPFDNY</sequence>
<keyword evidence="5" id="KW-1185">Reference proteome</keyword>
<dbReference type="InterPro" id="IPR052193">
    <property type="entry name" value="Peptidase_C59"/>
</dbReference>
<protein>
    <submittedName>
        <fullName evidence="4">Choloylglycine hydrolase</fullName>
    </submittedName>
</protein>
<dbReference type="PANTHER" id="PTHR35527:SF2">
    <property type="entry name" value="HYDROLASE"/>
    <property type="match status" value="1"/>
</dbReference>
<evidence type="ECO:0000256" key="2">
    <source>
        <dbReference type="ARBA" id="ARBA00022801"/>
    </source>
</evidence>
<comment type="caution">
    <text evidence="4">The sequence shown here is derived from an EMBL/GenBank/DDBJ whole genome shotgun (WGS) entry which is preliminary data.</text>
</comment>
<keyword evidence="2 4" id="KW-0378">Hydrolase</keyword>
<dbReference type="PANTHER" id="PTHR35527">
    <property type="entry name" value="CHOLOYLGLYCINE HYDROLASE"/>
    <property type="match status" value="1"/>
</dbReference>
<dbReference type="Pfam" id="PF02275">
    <property type="entry name" value="CBAH"/>
    <property type="match status" value="1"/>
</dbReference>
<feature type="domain" description="Choloylglycine hydrolase/NAAA C-terminal" evidence="3">
    <location>
        <begin position="133"/>
        <end position="341"/>
    </location>
</feature>
<dbReference type="RefSeq" id="WP_071235213.1">
    <property type="nucleotide sequence ID" value="NZ_KV861318.1"/>
</dbReference>
<dbReference type="Proteomes" id="UP000180133">
    <property type="component" value="Unassembled WGS sequence"/>
</dbReference>
<reference evidence="4 5" key="1">
    <citation type="submission" date="2016-09" db="EMBL/GenBank/DDBJ databases">
        <title>Isolation, identification and antibiotic sensitivity analysis of bacterial pathogen from juvenile Hippocampus erectus with tail-rotted disease.</title>
        <authorList>
            <person name="Yang Q."/>
        </authorList>
    </citation>
    <scope>NUCLEOTIDE SEQUENCE [LARGE SCALE GENOMIC DNA]</scope>
    <source>
        <strain evidence="4 5">HM-10</strain>
    </source>
</reference>
<gene>
    <name evidence="4" type="ORF">BI375_10405</name>
</gene>
<dbReference type="InterPro" id="IPR029055">
    <property type="entry name" value="Ntn_hydrolases_N"/>
</dbReference>
<proteinExistence type="inferred from homology"/>
<accession>A0ABX3D4J2</accession>
<name>A0ABX3D4J2_9VIBR</name>